<keyword evidence="10" id="KW-1185">Reference proteome</keyword>
<sequence length="382" mass="40878">MVDVDADSGWDGRGGRGSYGTRGMRGPRAADALRDRRVAAPDRGVAVPDRRVVAPDRGVAVPDRRVALPDRRVAIPDRRFAVPGRRVVAVSLVALAALATGCEPGTATGAQDAPPPARPTQAAAPSPTAPVTEDAKPRTAPPPSPSASTAAPAPAPDPTTARPAPEPSTAPPPRVLMRTGSESDRVRELQARLRQIGHFGRNPTGYYGSVTADAVRSFQAKRSLPVTGSTDEVTWQRLLAMTRVPKAAELRPPTERPLAAPDERCLKGRVLCISKNSRTLAWMIDGKVVSAMDVRFGSEYTPTREGVFEVFWKSRDHVSTLYDTPMPYALFFSGGQAVHYSADFAANGYGGASHGCVNVRDKKKVAALFDQVRTGDKVVVYW</sequence>
<dbReference type="PANTHER" id="PTHR30582">
    <property type="entry name" value="L,D-TRANSPEPTIDASE"/>
    <property type="match status" value="1"/>
</dbReference>
<dbReference type="PANTHER" id="PTHR30582:SF33">
    <property type="entry name" value="EXPORTED PROTEIN"/>
    <property type="match status" value="1"/>
</dbReference>
<evidence type="ECO:0000256" key="4">
    <source>
        <dbReference type="ARBA" id="ARBA00022984"/>
    </source>
</evidence>
<dbReference type="Pfam" id="PF01471">
    <property type="entry name" value="PG_binding_1"/>
    <property type="match status" value="1"/>
</dbReference>
<dbReference type="SUPFAM" id="SSF47090">
    <property type="entry name" value="PGBD-like"/>
    <property type="match status" value="1"/>
</dbReference>
<dbReference type="Proteomes" id="UP001237194">
    <property type="component" value="Unassembled WGS sequence"/>
</dbReference>
<dbReference type="Gene3D" id="1.10.101.10">
    <property type="entry name" value="PGBD-like superfamily/PGBD"/>
    <property type="match status" value="1"/>
</dbReference>
<feature type="compositionally biased region" description="Low complexity" evidence="7">
    <location>
        <begin position="21"/>
        <end position="30"/>
    </location>
</feature>
<dbReference type="InterPro" id="IPR036365">
    <property type="entry name" value="PGBD-like_sf"/>
</dbReference>
<feature type="compositionally biased region" description="Gly residues" evidence="7">
    <location>
        <begin position="11"/>
        <end position="20"/>
    </location>
</feature>
<feature type="active site" description="Nucleophile" evidence="6">
    <location>
        <position position="356"/>
    </location>
</feature>
<accession>A0ABT7D0A8</accession>
<keyword evidence="2" id="KW-0808">Transferase</keyword>
<organism evidence="9 10">
    <name type="scientific">Streptomyces pakalii</name>
    <dbReference type="NCBI Taxonomy" id="3036494"/>
    <lineage>
        <taxon>Bacteria</taxon>
        <taxon>Bacillati</taxon>
        <taxon>Actinomycetota</taxon>
        <taxon>Actinomycetes</taxon>
        <taxon>Kitasatosporales</taxon>
        <taxon>Streptomycetaceae</taxon>
        <taxon>Streptomyces</taxon>
    </lineage>
</organism>
<dbReference type="EMBL" id="JARWAF010000001">
    <property type="protein sequence ID" value="MDJ1639224.1"/>
    <property type="molecule type" value="Genomic_DNA"/>
</dbReference>
<dbReference type="CDD" id="cd16913">
    <property type="entry name" value="YkuD_like"/>
    <property type="match status" value="1"/>
</dbReference>
<feature type="compositionally biased region" description="Pro residues" evidence="7">
    <location>
        <begin position="164"/>
        <end position="174"/>
    </location>
</feature>
<dbReference type="InterPro" id="IPR005490">
    <property type="entry name" value="LD_TPept_cat_dom"/>
</dbReference>
<reference evidence="9 10" key="1">
    <citation type="submission" date="2023-04" db="EMBL/GenBank/DDBJ databases">
        <title>A novel species of the genus Streptomyces: Streptomyces pakalii sp. nov. isolated from a Mexican soil jungle.</title>
        <authorList>
            <person name="Chavez-Hernandez M.A."/>
            <person name="Ortiz-Alvarez J."/>
            <person name="Villa-Tanaca L."/>
            <person name="Hernandez-Rodriguez C."/>
        </authorList>
    </citation>
    <scope>NUCLEOTIDE SEQUENCE [LARGE SCALE GENOMIC DNA]</scope>
    <source>
        <strain evidence="9 10">ENCB-J15</strain>
    </source>
</reference>
<comment type="pathway">
    <text evidence="1 6">Cell wall biogenesis; peptidoglycan biosynthesis.</text>
</comment>
<evidence type="ECO:0000256" key="7">
    <source>
        <dbReference type="SAM" id="MobiDB-lite"/>
    </source>
</evidence>
<evidence type="ECO:0000256" key="6">
    <source>
        <dbReference type="PROSITE-ProRule" id="PRU01373"/>
    </source>
</evidence>
<name>A0ABT7D0A8_9ACTN</name>
<dbReference type="InterPro" id="IPR036366">
    <property type="entry name" value="PGBDSf"/>
</dbReference>
<dbReference type="InterPro" id="IPR050979">
    <property type="entry name" value="LD-transpeptidase"/>
</dbReference>
<evidence type="ECO:0000313" key="10">
    <source>
        <dbReference type="Proteomes" id="UP001237194"/>
    </source>
</evidence>
<feature type="domain" description="L,D-TPase catalytic" evidence="8">
    <location>
        <begin position="269"/>
        <end position="381"/>
    </location>
</feature>
<feature type="active site" description="Proton donor/acceptor" evidence="6">
    <location>
        <position position="339"/>
    </location>
</feature>
<feature type="region of interest" description="Disordered" evidence="7">
    <location>
        <begin position="1"/>
        <end position="44"/>
    </location>
</feature>
<keyword evidence="3 6" id="KW-0133">Cell shape</keyword>
<gene>
    <name evidence="9" type="ORF">P5W92_02265</name>
</gene>
<proteinExistence type="predicted"/>
<dbReference type="PROSITE" id="PS52029">
    <property type="entry name" value="LD_TPASE"/>
    <property type="match status" value="1"/>
</dbReference>
<evidence type="ECO:0000256" key="3">
    <source>
        <dbReference type="ARBA" id="ARBA00022960"/>
    </source>
</evidence>
<dbReference type="InterPro" id="IPR038063">
    <property type="entry name" value="Transpep_catalytic_dom"/>
</dbReference>
<evidence type="ECO:0000313" key="9">
    <source>
        <dbReference type="EMBL" id="MDJ1639224.1"/>
    </source>
</evidence>
<dbReference type="SUPFAM" id="SSF141523">
    <property type="entry name" value="L,D-transpeptidase catalytic domain-like"/>
    <property type="match status" value="1"/>
</dbReference>
<comment type="caution">
    <text evidence="9">The sequence shown here is derived from an EMBL/GenBank/DDBJ whole genome shotgun (WGS) entry which is preliminary data.</text>
</comment>
<evidence type="ECO:0000259" key="8">
    <source>
        <dbReference type="PROSITE" id="PS52029"/>
    </source>
</evidence>
<keyword evidence="4 6" id="KW-0573">Peptidoglycan synthesis</keyword>
<dbReference type="Pfam" id="PF03734">
    <property type="entry name" value="YkuD"/>
    <property type="match status" value="1"/>
</dbReference>
<evidence type="ECO:0000256" key="2">
    <source>
        <dbReference type="ARBA" id="ARBA00022679"/>
    </source>
</evidence>
<dbReference type="InterPro" id="IPR002477">
    <property type="entry name" value="Peptidoglycan-bd-like"/>
</dbReference>
<dbReference type="RefSeq" id="WP_283890443.1">
    <property type="nucleotide sequence ID" value="NZ_JARWAF010000001.1"/>
</dbReference>
<evidence type="ECO:0000256" key="1">
    <source>
        <dbReference type="ARBA" id="ARBA00004752"/>
    </source>
</evidence>
<keyword evidence="5 6" id="KW-0961">Cell wall biogenesis/degradation</keyword>
<protein>
    <submittedName>
        <fullName evidence="9">L,D-transpeptidase family protein</fullName>
    </submittedName>
</protein>
<feature type="compositionally biased region" description="Basic and acidic residues" evidence="7">
    <location>
        <begin position="31"/>
        <end position="40"/>
    </location>
</feature>
<feature type="region of interest" description="Disordered" evidence="7">
    <location>
        <begin position="106"/>
        <end position="185"/>
    </location>
</feature>
<evidence type="ECO:0000256" key="5">
    <source>
        <dbReference type="ARBA" id="ARBA00023316"/>
    </source>
</evidence>
<feature type="compositionally biased region" description="Low complexity" evidence="7">
    <location>
        <begin position="119"/>
        <end position="130"/>
    </location>
</feature>
<dbReference type="Gene3D" id="2.40.440.10">
    <property type="entry name" value="L,D-transpeptidase catalytic domain-like"/>
    <property type="match status" value="1"/>
</dbReference>
<feature type="compositionally biased region" description="Low complexity" evidence="7">
    <location>
        <begin position="146"/>
        <end position="163"/>
    </location>
</feature>